<keyword evidence="2" id="KW-0812">Transmembrane</keyword>
<gene>
    <name evidence="3" type="ORF">S101468_00978</name>
</gene>
<feature type="transmembrane region" description="Helical" evidence="2">
    <location>
        <begin position="90"/>
        <end position="110"/>
    </location>
</feature>
<feature type="region of interest" description="Disordered" evidence="1">
    <location>
        <begin position="1"/>
        <end position="33"/>
    </location>
</feature>
<dbReference type="AlphaFoldDB" id="A0AAC9X0V2"/>
<reference evidence="3 4" key="1">
    <citation type="submission" date="2017-06" db="EMBL/GenBank/DDBJ databases">
        <title>Genome sequence of Acetobacter pasteurianus subsp. pasteurianus strain SRCM101468.</title>
        <authorList>
            <person name="Cho S.H."/>
        </authorList>
    </citation>
    <scope>NUCLEOTIDE SEQUENCE [LARGE SCALE GENOMIC DNA]</scope>
    <source>
        <strain evidence="3 4">SRCM101468</strain>
    </source>
</reference>
<dbReference type="EMBL" id="CP021922">
    <property type="protein sequence ID" value="ASC05245.1"/>
    <property type="molecule type" value="Genomic_DNA"/>
</dbReference>
<keyword evidence="2" id="KW-0472">Membrane</keyword>
<evidence type="ECO:0000313" key="4">
    <source>
        <dbReference type="Proteomes" id="UP000196816"/>
    </source>
</evidence>
<accession>A0AAC9X0V2</accession>
<sequence>MADNVIRDVFSGSGTPPSGIDGGGGPPHDSDMERRIGKLEDKMDSVQDALNAIQVTLAEIKATMATKDDLSNVRVEVAEMKGRIAKLPSLAQIAALLAIAGAIFKGLSFIHT</sequence>
<protein>
    <recommendedName>
        <fullName evidence="5">DUF1640 domain-containing protein</fullName>
    </recommendedName>
</protein>
<evidence type="ECO:0000256" key="1">
    <source>
        <dbReference type="SAM" id="MobiDB-lite"/>
    </source>
</evidence>
<evidence type="ECO:0000256" key="2">
    <source>
        <dbReference type="SAM" id="Phobius"/>
    </source>
</evidence>
<keyword evidence="2" id="KW-1133">Transmembrane helix</keyword>
<dbReference type="Proteomes" id="UP000196816">
    <property type="component" value="Chromosome"/>
</dbReference>
<name>A0AAC9X0V2_ACEPA</name>
<evidence type="ECO:0000313" key="3">
    <source>
        <dbReference type="EMBL" id="ASC05245.1"/>
    </source>
</evidence>
<dbReference type="RefSeq" id="WP_088364753.1">
    <property type="nucleotide sequence ID" value="NZ_CP021922.1"/>
</dbReference>
<evidence type="ECO:0008006" key="5">
    <source>
        <dbReference type="Google" id="ProtNLM"/>
    </source>
</evidence>
<proteinExistence type="predicted"/>
<organism evidence="3 4">
    <name type="scientific">Acetobacter pasteurianus subsp. pasteurianus</name>
    <dbReference type="NCBI Taxonomy" id="481145"/>
    <lineage>
        <taxon>Bacteria</taxon>
        <taxon>Pseudomonadati</taxon>
        <taxon>Pseudomonadota</taxon>
        <taxon>Alphaproteobacteria</taxon>
        <taxon>Acetobacterales</taxon>
        <taxon>Acetobacteraceae</taxon>
        <taxon>Acetobacter</taxon>
    </lineage>
</organism>